<accession>A0A0E9VQA7</accession>
<reference evidence="1" key="2">
    <citation type="journal article" date="2015" name="Fish Shellfish Immunol.">
        <title>Early steps in the European eel (Anguilla anguilla)-Vibrio vulnificus interaction in the gills: Role of the RtxA13 toxin.</title>
        <authorList>
            <person name="Callol A."/>
            <person name="Pajuelo D."/>
            <person name="Ebbesson L."/>
            <person name="Teles M."/>
            <person name="MacKenzie S."/>
            <person name="Amaro C."/>
        </authorList>
    </citation>
    <scope>NUCLEOTIDE SEQUENCE</scope>
</reference>
<sequence length="48" mass="5450">MTISSNDSSLKFNGLNIKLLSTENCDYDLQSLQSLTVWHVLTRLYSLS</sequence>
<protein>
    <submittedName>
        <fullName evidence="1">Uncharacterized protein</fullName>
    </submittedName>
</protein>
<name>A0A0E9VQA7_ANGAN</name>
<dbReference type="AlphaFoldDB" id="A0A0E9VQA7"/>
<dbReference type="EMBL" id="GBXM01029002">
    <property type="protein sequence ID" value="JAH79575.1"/>
    <property type="molecule type" value="Transcribed_RNA"/>
</dbReference>
<proteinExistence type="predicted"/>
<organism evidence="1">
    <name type="scientific">Anguilla anguilla</name>
    <name type="common">European freshwater eel</name>
    <name type="synonym">Muraena anguilla</name>
    <dbReference type="NCBI Taxonomy" id="7936"/>
    <lineage>
        <taxon>Eukaryota</taxon>
        <taxon>Metazoa</taxon>
        <taxon>Chordata</taxon>
        <taxon>Craniata</taxon>
        <taxon>Vertebrata</taxon>
        <taxon>Euteleostomi</taxon>
        <taxon>Actinopterygii</taxon>
        <taxon>Neopterygii</taxon>
        <taxon>Teleostei</taxon>
        <taxon>Anguilliformes</taxon>
        <taxon>Anguillidae</taxon>
        <taxon>Anguilla</taxon>
    </lineage>
</organism>
<evidence type="ECO:0000313" key="1">
    <source>
        <dbReference type="EMBL" id="JAH79575.1"/>
    </source>
</evidence>
<reference evidence="1" key="1">
    <citation type="submission" date="2014-11" db="EMBL/GenBank/DDBJ databases">
        <authorList>
            <person name="Amaro Gonzalez C."/>
        </authorList>
    </citation>
    <scope>NUCLEOTIDE SEQUENCE</scope>
</reference>